<accession>A0A1Q9F2T8</accession>
<dbReference type="OrthoDB" id="44277at2759"/>
<dbReference type="InterPro" id="IPR015947">
    <property type="entry name" value="PUA-like_sf"/>
</dbReference>
<dbReference type="Proteomes" id="UP000186817">
    <property type="component" value="Unassembled WGS sequence"/>
</dbReference>
<keyword evidence="3" id="KW-0808">Transferase</keyword>
<dbReference type="PANTHER" id="PTHR22753">
    <property type="entry name" value="TRANSMEMBRANE PROTEIN 68"/>
    <property type="match status" value="1"/>
</dbReference>
<dbReference type="EMBL" id="LSRX01000021">
    <property type="protein sequence ID" value="OLQ13995.1"/>
    <property type="molecule type" value="Genomic_DNA"/>
</dbReference>
<dbReference type="Gene3D" id="3.40.50.1820">
    <property type="entry name" value="alpha/beta hydrolase"/>
    <property type="match status" value="1"/>
</dbReference>
<reference evidence="3 4" key="1">
    <citation type="submission" date="2016-02" db="EMBL/GenBank/DDBJ databases">
        <title>Genome analysis of coral dinoflagellate symbionts highlights evolutionary adaptations to a symbiotic lifestyle.</title>
        <authorList>
            <person name="Aranda M."/>
            <person name="Li Y."/>
            <person name="Liew Y.J."/>
            <person name="Baumgarten S."/>
            <person name="Simakov O."/>
            <person name="Wilson M."/>
            <person name="Piel J."/>
            <person name="Ashoor H."/>
            <person name="Bougouffa S."/>
            <person name="Bajic V.B."/>
            <person name="Ryu T."/>
            <person name="Ravasi T."/>
            <person name="Bayer T."/>
            <person name="Micklem G."/>
            <person name="Kim H."/>
            <person name="Bhak J."/>
            <person name="Lajeunesse T.C."/>
            <person name="Voolstra C.R."/>
        </authorList>
    </citation>
    <scope>NUCLEOTIDE SEQUENCE [LARGE SCALE GENOMIC DNA]</scope>
    <source>
        <strain evidence="3 4">CCMP2467</strain>
    </source>
</reference>
<dbReference type="InterPro" id="IPR002123">
    <property type="entry name" value="Plipid/glycerol_acylTrfase"/>
</dbReference>
<dbReference type="GO" id="GO:0016746">
    <property type="term" value="F:acyltransferase activity"/>
    <property type="evidence" value="ECO:0007669"/>
    <property type="project" value="UniProtKB-KW"/>
</dbReference>
<dbReference type="SUPFAM" id="SSF53474">
    <property type="entry name" value="alpha/beta-Hydrolases"/>
    <property type="match status" value="1"/>
</dbReference>
<organism evidence="3 4">
    <name type="scientific">Symbiodinium microadriaticum</name>
    <name type="common">Dinoflagellate</name>
    <name type="synonym">Zooxanthella microadriatica</name>
    <dbReference type="NCBI Taxonomy" id="2951"/>
    <lineage>
        <taxon>Eukaryota</taxon>
        <taxon>Sar</taxon>
        <taxon>Alveolata</taxon>
        <taxon>Dinophyceae</taxon>
        <taxon>Suessiales</taxon>
        <taxon>Symbiodiniaceae</taxon>
        <taxon>Symbiodinium</taxon>
    </lineage>
</organism>
<evidence type="ECO:0000259" key="2">
    <source>
        <dbReference type="SMART" id="SM00563"/>
    </source>
</evidence>
<sequence length="1063" mass="115973">MLGLWIQLARYRDMLQGLSSRGISITAQRFCDVVTSLYFALDGSKLRPIQVPSPAFLLMSGLRKNKSYGGKLAAVSLIQLLVEIISSCLRSCSGHFACVASAMATPKSKASGASKRNPRPAPQRARKAKKVALSKKPGSKRPEKGLLIRQPWIDKILKKQKTWELRNRPTNIRGSIGLMEVENSLSCTSLATNGRKGKRRADFRLEDKQDALGEAGIPHRASSTDCQQVSWHWPRLELCELDGPTRLLWLLVALKAGVLQPEWAAALRSGKAPRSSGDGSVGPGSGPLRFDLIGGPSEGESELMLYLSDIDFTGTVPAVQFPSLVDSFEPLWRCTLPAEDRKTGFAELAQAVEEGNCKHRLGFLYGHMRLSRLSECFASICVCMEEWLRQQVAEGRRVVLLGDGFGGLLALAVALQLGRALKGLVLVNPATGLVQKPWQSLGGALPVKPLAELLQGAPAVGGQASFEHGLGDLIVKAATSAAGFRSAALAARSGTLDFRLRAWLRDGWEAVSCDLRRPASRTSLPATLLTFSKDDVLLPSSSEAGELRGLLAERCLTGRLQLKELESRSHEPLASDIDFATIVKESPIFAYKDPVTGYEFPSLEELEEGSKGVERIASVVSPVFCSFDASSPSLRSFGLGGVPTPAEAGDRPVLLVGNHQIGGLDLGPLVREFLVTRGVIARGLAYPGAMRRMTTERGPSQFQTFGAVPVSPRNIFKLLQQGEMVLLFPGGVREALHGPGEAYKLFWPSKTDFVRVAARFDALVVPFAGVGADDNVQVLANSRELRSKAEELLPFMARSQPKSGGLMPVSESLEAGMSVPLMAPPLSLATQSSPGIGDRFYFSSLVRFGKPVDLKDVSPKDKRACKKAYASIRKAVEQELEWLQQARLEAVDGVTGIAKDPNIEDLGVDSSADPFRDLLRRQLFERVASIEPSMRRIPEGPLEGQVVRTYANRAPSFPVEDLPPPQSDSVSDEDEVGSSKLVGRADLVDCFLLGRRVNDRWVMKRHLKSLTHTFKKHRCRPEDVRKIGYTTLYAWVFRRAAKYSKPVSQELKPGSMVWCDLRA</sequence>
<dbReference type="PANTHER" id="PTHR22753:SF14">
    <property type="entry name" value="MONOACYLGLYCEROL_DIACYLGLYCEROL O-ACYLTRANSFERASE"/>
    <property type="match status" value="1"/>
</dbReference>
<proteinExistence type="predicted"/>
<dbReference type="InterPro" id="IPR029058">
    <property type="entry name" value="AB_hydrolase_fold"/>
</dbReference>
<dbReference type="Gene3D" id="2.30.130.30">
    <property type="entry name" value="Hypothetical protein"/>
    <property type="match status" value="1"/>
</dbReference>
<dbReference type="SUPFAM" id="SSF88697">
    <property type="entry name" value="PUA domain-like"/>
    <property type="match status" value="1"/>
</dbReference>
<name>A0A1Q9F2T8_SYMMI</name>
<gene>
    <name evidence="3" type="ORF">AK812_SmicGene1945</name>
</gene>
<evidence type="ECO:0000313" key="3">
    <source>
        <dbReference type="EMBL" id="OLQ13995.1"/>
    </source>
</evidence>
<feature type="compositionally biased region" description="Basic residues" evidence="1">
    <location>
        <begin position="124"/>
        <end position="139"/>
    </location>
</feature>
<feature type="region of interest" description="Disordered" evidence="1">
    <location>
        <begin position="107"/>
        <end position="142"/>
    </location>
</feature>
<dbReference type="SMART" id="SM00563">
    <property type="entry name" value="PlsC"/>
    <property type="match status" value="1"/>
</dbReference>
<dbReference type="GO" id="GO:0016020">
    <property type="term" value="C:membrane"/>
    <property type="evidence" value="ECO:0007669"/>
    <property type="project" value="TreeGrafter"/>
</dbReference>
<feature type="region of interest" description="Disordered" evidence="1">
    <location>
        <begin position="955"/>
        <end position="976"/>
    </location>
</feature>
<feature type="domain" description="Phospholipid/glycerol acyltransferase" evidence="2">
    <location>
        <begin position="653"/>
        <end position="772"/>
    </location>
</feature>
<evidence type="ECO:0000313" key="4">
    <source>
        <dbReference type="Proteomes" id="UP000186817"/>
    </source>
</evidence>
<keyword evidence="4" id="KW-1185">Reference proteome</keyword>
<keyword evidence="3" id="KW-0012">Acyltransferase</keyword>
<evidence type="ECO:0000256" key="1">
    <source>
        <dbReference type="SAM" id="MobiDB-lite"/>
    </source>
</evidence>
<protein>
    <submittedName>
        <fullName evidence="3">Acyltransferase-like protein, chloroplastic</fullName>
    </submittedName>
</protein>
<dbReference type="AlphaFoldDB" id="A0A1Q9F2T8"/>
<comment type="caution">
    <text evidence="3">The sequence shown here is derived from an EMBL/GenBank/DDBJ whole genome shotgun (WGS) entry which is preliminary data.</text>
</comment>